<accession>A0ABD1C3G5</accession>
<dbReference type="SUPFAM" id="SSF81383">
    <property type="entry name" value="F-box domain"/>
    <property type="match status" value="1"/>
</dbReference>
<reference evidence="2 3" key="1">
    <citation type="submission" date="2024-04" db="EMBL/GenBank/DDBJ databases">
        <title>Genome assembly C_amara_ONT_v2.</title>
        <authorList>
            <person name="Yant L."/>
            <person name="Moore C."/>
            <person name="Slenker M."/>
        </authorList>
    </citation>
    <scope>NUCLEOTIDE SEQUENCE [LARGE SCALE GENOMIC DNA]</scope>
    <source>
        <tissue evidence="2">Leaf</tissue>
    </source>
</reference>
<dbReference type="PANTHER" id="PTHR31900">
    <property type="entry name" value="F-BOX/RNI SUPERFAMILY PROTEIN-RELATED"/>
    <property type="match status" value="1"/>
</dbReference>
<proteinExistence type="predicted"/>
<dbReference type="SMART" id="SM00256">
    <property type="entry name" value="FBOX"/>
    <property type="match status" value="1"/>
</dbReference>
<dbReference type="Gene3D" id="3.80.10.10">
    <property type="entry name" value="Ribonuclease Inhibitor"/>
    <property type="match status" value="1"/>
</dbReference>
<dbReference type="PANTHER" id="PTHR31900:SF33">
    <property type="entry name" value="PROTEIN WITH RNI-LIKE_FBD-LIKE DOMAIN"/>
    <property type="match status" value="1"/>
</dbReference>
<dbReference type="InterPro" id="IPR006566">
    <property type="entry name" value="FBD"/>
</dbReference>
<dbReference type="InterPro" id="IPR050232">
    <property type="entry name" value="FBL13/AtMIF1-like"/>
</dbReference>
<comment type="caution">
    <text evidence="2">The sequence shown here is derived from an EMBL/GenBank/DDBJ whole genome shotgun (WGS) entry which is preliminary data.</text>
</comment>
<sequence>MGCDTICDLPDSLLTQILLNLPTKDSVKTSVLSTRWRNLWLSVPGLDIATYEFDFGEIFERFMDRFMEFNHGSRLQNFRIWHQMIMYGTIHNLTLMELIGKVVDRGLQHLDVTLNFCDRDGFRNDFMRHNIYKSKTLVSLKLAVVVLKKPEFVVSLPCLKILHLRSVCYDYDGPLIVEKLISGCPVLEDLELIRPFHIYDEKDVMFLRVSSQTLKICSLRFVNNRGVADFTVEIDAPRLEYLSLSESDSDRIVVKNLNSLLMVNIGTKYSFDYGSPLQPQDLRKRDLFYDFLTGISSVRHMILCQFTLEVLYSYSKVEPIPKLHNLYHLQLEFFCSSLQLELAFLESCPNLKILSLLGSYDSKELWKIDCTNVPRCLISTLEYVEIKEWKMKDETGIIKFVNYFLENSAVLKKLTLSFKNLSITKQELESYKKLLTPTKLSPTCEVIID</sequence>
<dbReference type="InterPro" id="IPR001810">
    <property type="entry name" value="F-box_dom"/>
</dbReference>
<dbReference type="AlphaFoldDB" id="A0ABD1C3G5"/>
<dbReference type="SMART" id="SM00579">
    <property type="entry name" value="FBD"/>
    <property type="match status" value="1"/>
</dbReference>
<protein>
    <submittedName>
        <fullName evidence="2">F-box/FBD/LRR-repeat protein</fullName>
    </submittedName>
</protein>
<dbReference type="SUPFAM" id="SSF52047">
    <property type="entry name" value="RNI-like"/>
    <property type="match status" value="1"/>
</dbReference>
<dbReference type="InterPro" id="IPR053781">
    <property type="entry name" value="F-box_AtFBL13-like"/>
</dbReference>
<dbReference type="Pfam" id="PF08387">
    <property type="entry name" value="FBD"/>
    <property type="match status" value="1"/>
</dbReference>
<evidence type="ECO:0000313" key="2">
    <source>
        <dbReference type="EMBL" id="KAL1223972.1"/>
    </source>
</evidence>
<dbReference type="InterPro" id="IPR036047">
    <property type="entry name" value="F-box-like_dom_sf"/>
</dbReference>
<dbReference type="InterPro" id="IPR055411">
    <property type="entry name" value="LRR_FXL15/At3g58940/PEG3-like"/>
</dbReference>
<gene>
    <name evidence="2" type="ORF">V5N11_004510</name>
</gene>
<dbReference type="Pfam" id="PF00646">
    <property type="entry name" value="F-box"/>
    <property type="match status" value="1"/>
</dbReference>
<dbReference type="EMBL" id="JBANAX010000059">
    <property type="protein sequence ID" value="KAL1223972.1"/>
    <property type="molecule type" value="Genomic_DNA"/>
</dbReference>
<dbReference type="PROSITE" id="PS50181">
    <property type="entry name" value="FBOX"/>
    <property type="match status" value="1"/>
</dbReference>
<evidence type="ECO:0000259" key="1">
    <source>
        <dbReference type="PROSITE" id="PS50181"/>
    </source>
</evidence>
<dbReference type="Pfam" id="PF24758">
    <property type="entry name" value="LRR_At5g56370"/>
    <property type="match status" value="1"/>
</dbReference>
<feature type="domain" description="F-box" evidence="1">
    <location>
        <begin position="3"/>
        <end position="39"/>
    </location>
</feature>
<name>A0ABD1C3G5_CARAN</name>
<dbReference type="CDD" id="cd22160">
    <property type="entry name" value="F-box_AtFBL13-like"/>
    <property type="match status" value="1"/>
</dbReference>
<dbReference type="InterPro" id="IPR032675">
    <property type="entry name" value="LRR_dom_sf"/>
</dbReference>
<organism evidence="2 3">
    <name type="scientific">Cardamine amara subsp. amara</name>
    <dbReference type="NCBI Taxonomy" id="228776"/>
    <lineage>
        <taxon>Eukaryota</taxon>
        <taxon>Viridiplantae</taxon>
        <taxon>Streptophyta</taxon>
        <taxon>Embryophyta</taxon>
        <taxon>Tracheophyta</taxon>
        <taxon>Spermatophyta</taxon>
        <taxon>Magnoliopsida</taxon>
        <taxon>eudicotyledons</taxon>
        <taxon>Gunneridae</taxon>
        <taxon>Pentapetalae</taxon>
        <taxon>rosids</taxon>
        <taxon>malvids</taxon>
        <taxon>Brassicales</taxon>
        <taxon>Brassicaceae</taxon>
        <taxon>Cardamineae</taxon>
        <taxon>Cardamine</taxon>
    </lineage>
</organism>
<evidence type="ECO:0000313" key="3">
    <source>
        <dbReference type="Proteomes" id="UP001558713"/>
    </source>
</evidence>
<dbReference type="Proteomes" id="UP001558713">
    <property type="component" value="Unassembled WGS sequence"/>
</dbReference>
<keyword evidence="3" id="KW-1185">Reference proteome</keyword>